<dbReference type="InterPro" id="IPR000528">
    <property type="entry name" value="Plant_nsLTP"/>
</dbReference>
<comment type="function">
    <text evidence="4">Plant non-specific lipid-transfer proteins transfer phospholipids as well as galactolipids across membranes. May play a role in wax or cutin deposition in the cell walls of expanding epidermal cells and certain secretory tissues.</text>
</comment>
<dbReference type="PRINTS" id="PR00382">
    <property type="entry name" value="LIPIDTRNSFER"/>
</dbReference>
<evidence type="ECO:0000256" key="2">
    <source>
        <dbReference type="ARBA" id="ARBA00022448"/>
    </source>
</evidence>
<name>A0AAV6LFG8_9ERIC</name>
<evidence type="ECO:0000256" key="3">
    <source>
        <dbReference type="ARBA" id="ARBA00023121"/>
    </source>
</evidence>
<organism evidence="7 8">
    <name type="scientific">Rhododendron griersonianum</name>
    <dbReference type="NCBI Taxonomy" id="479676"/>
    <lineage>
        <taxon>Eukaryota</taxon>
        <taxon>Viridiplantae</taxon>
        <taxon>Streptophyta</taxon>
        <taxon>Embryophyta</taxon>
        <taxon>Tracheophyta</taxon>
        <taxon>Spermatophyta</taxon>
        <taxon>Magnoliopsida</taxon>
        <taxon>eudicotyledons</taxon>
        <taxon>Gunneridae</taxon>
        <taxon>Pentapetalae</taxon>
        <taxon>asterids</taxon>
        <taxon>Ericales</taxon>
        <taxon>Ericaceae</taxon>
        <taxon>Ericoideae</taxon>
        <taxon>Rhodoreae</taxon>
        <taxon>Rhododendron</taxon>
    </lineage>
</organism>
<dbReference type="Gene3D" id="1.10.110.10">
    <property type="entry name" value="Plant lipid-transfer and hydrophobic proteins"/>
    <property type="match status" value="1"/>
</dbReference>
<dbReference type="Pfam" id="PF00234">
    <property type="entry name" value="Tryp_alpha_amyl"/>
    <property type="match status" value="1"/>
</dbReference>
<dbReference type="Proteomes" id="UP000823749">
    <property type="component" value="Chromosome 2"/>
</dbReference>
<evidence type="ECO:0000256" key="1">
    <source>
        <dbReference type="ARBA" id="ARBA00009748"/>
    </source>
</evidence>
<evidence type="ECO:0000313" key="8">
    <source>
        <dbReference type="Proteomes" id="UP000823749"/>
    </source>
</evidence>
<feature type="domain" description="Bifunctional inhibitor/plant lipid transfer protein/seed storage helical" evidence="6">
    <location>
        <begin position="25"/>
        <end position="110"/>
    </location>
</feature>
<feature type="chain" id="PRO_5043394901" description="Non-specific lipid-transfer protein" evidence="5">
    <location>
        <begin position="21"/>
        <end position="135"/>
    </location>
</feature>
<comment type="similarity">
    <text evidence="1 4">Belongs to the plant LTP family.</text>
</comment>
<dbReference type="GO" id="GO:0006869">
    <property type="term" value="P:lipid transport"/>
    <property type="evidence" value="ECO:0007669"/>
    <property type="project" value="InterPro"/>
</dbReference>
<keyword evidence="5" id="KW-0732">Signal</keyword>
<dbReference type="CDD" id="cd01960">
    <property type="entry name" value="nsLTP1"/>
    <property type="match status" value="1"/>
</dbReference>
<proteinExistence type="inferred from homology"/>
<dbReference type="InterPro" id="IPR016140">
    <property type="entry name" value="Bifunc_inhib/LTP/seed_store"/>
</dbReference>
<keyword evidence="8" id="KW-1185">Reference proteome</keyword>
<reference evidence="7" key="1">
    <citation type="submission" date="2020-08" db="EMBL/GenBank/DDBJ databases">
        <title>Plant Genome Project.</title>
        <authorList>
            <person name="Zhang R.-G."/>
        </authorList>
    </citation>
    <scope>NUCLEOTIDE SEQUENCE</scope>
    <source>
        <strain evidence="7">WSP0</strain>
        <tissue evidence="7">Leaf</tissue>
    </source>
</reference>
<gene>
    <name evidence="7" type="ORF">RHGRI_006003</name>
</gene>
<accession>A0AAV6LFG8</accession>
<dbReference type="PANTHER" id="PTHR33076">
    <property type="entry name" value="NON-SPECIFIC LIPID-TRANSFER PROTEIN 2-RELATED"/>
    <property type="match status" value="1"/>
</dbReference>
<keyword evidence="3 4" id="KW-0446">Lipid-binding</keyword>
<feature type="signal peptide" evidence="5">
    <location>
        <begin position="1"/>
        <end position="20"/>
    </location>
</feature>
<evidence type="ECO:0000256" key="5">
    <source>
        <dbReference type="SAM" id="SignalP"/>
    </source>
</evidence>
<keyword evidence="2 4" id="KW-0813">Transport</keyword>
<dbReference type="GO" id="GO:0008289">
    <property type="term" value="F:lipid binding"/>
    <property type="evidence" value="ECO:0007669"/>
    <property type="project" value="UniProtKB-KW"/>
</dbReference>
<protein>
    <recommendedName>
        <fullName evidence="4">Non-specific lipid-transfer protein</fullName>
    </recommendedName>
</protein>
<evidence type="ECO:0000313" key="7">
    <source>
        <dbReference type="EMBL" id="KAG5563435.1"/>
    </source>
</evidence>
<dbReference type="InterPro" id="IPR036312">
    <property type="entry name" value="Bifun_inhib/LTP/seed_sf"/>
</dbReference>
<evidence type="ECO:0000256" key="4">
    <source>
        <dbReference type="RuleBase" id="RU000628"/>
    </source>
</evidence>
<sequence length="135" mass="14197">MNHLFGSLAILSILCSVAAAAVPPCETMVQELTPCQPYLTDTAASPTDDCCNGAKNIATYIVTQKDRTDVCECLKPTAVARADDPFRISALPGVCGVQIPLPPVTADTDCSTFVSLSLSCTQPHTHILVTEFGPS</sequence>
<dbReference type="SMART" id="SM00499">
    <property type="entry name" value="AAI"/>
    <property type="match status" value="1"/>
</dbReference>
<dbReference type="SUPFAM" id="SSF47699">
    <property type="entry name" value="Bifunctional inhibitor/lipid-transfer protein/seed storage 2S albumin"/>
    <property type="match status" value="1"/>
</dbReference>
<comment type="caution">
    <text evidence="7">The sequence shown here is derived from an EMBL/GenBank/DDBJ whole genome shotgun (WGS) entry which is preliminary data.</text>
</comment>
<dbReference type="AlphaFoldDB" id="A0AAV6LFG8"/>
<evidence type="ECO:0000259" key="6">
    <source>
        <dbReference type="SMART" id="SM00499"/>
    </source>
</evidence>
<dbReference type="EMBL" id="JACTNZ010000002">
    <property type="protein sequence ID" value="KAG5563435.1"/>
    <property type="molecule type" value="Genomic_DNA"/>
</dbReference>